<evidence type="ECO:0000259" key="5">
    <source>
        <dbReference type="PROSITE" id="PS51900"/>
    </source>
</evidence>
<dbReference type="InterPro" id="IPR025269">
    <property type="entry name" value="SAM-like_dom"/>
</dbReference>
<dbReference type="Gene3D" id="1.10.443.10">
    <property type="entry name" value="Intergrase catalytic core"/>
    <property type="match status" value="1"/>
</dbReference>
<sequence length="380" mass="44003">MNYSIRFYPEKRGGITENVPIIMSITYASQRLFHYTGKRCNQQQWDADKNALKKNQVAPNGQNSTYFNADLDKIKVTVQELFKAYDVSGVTPSKEQLRENLKKKLGKASSPTEGEGFFDRFEQYIRDSRLSDGFKKHMRTTCNKLRTFNPNTRFEKLTVQYLTDFQNYLLADCNLSKNSAIAELRRLRSFISYAFRHEWTTQNAFQSFRVEAETYGDPVFITTEERNMLFDATIENERLARVRDIFVFQCLIGCRVGDLVKLKRKNIINGFVEYIAGKTQDDNPRVARVPLTPAALTILSRYNLPNGDLLPYITDQRYNEYLKELFRHVGLTRMVTVLDPKTRVSFQKPISEVASSHMARLVFVGNLHRKGVKNETIASM</sequence>
<feature type="domain" description="Core-binding (CB)" evidence="5">
    <location>
        <begin position="112"/>
        <end position="195"/>
    </location>
</feature>
<dbReference type="InterPro" id="IPR044068">
    <property type="entry name" value="CB"/>
</dbReference>
<evidence type="ECO:0000313" key="6">
    <source>
        <dbReference type="EMBL" id="HCK25448.1"/>
    </source>
</evidence>
<comment type="caution">
    <text evidence="6">The sequence shown here is derived from an EMBL/GenBank/DDBJ whole genome shotgun (WGS) entry which is preliminary data.</text>
</comment>
<protein>
    <recommendedName>
        <fullName evidence="5">Core-binding (CB) domain-containing protein</fullName>
    </recommendedName>
</protein>
<evidence type="ECO:0000256" key="2">
    <source>
        <dbReference type="ARBA" id="ARBA00023125"/>
    </source>
</evidence>
<dbReference type="EMBL" id="DPVG01000441">
    <property type="protein sequence ID" value="HCK25448.1"/>
    <property type="molecule type" value="Genomic_DNA"/>
</dbReference>
<feature type="non-terminal residue" evidence="6">
    <location>
        <position position="380"/>
    </location>
</feature>
<keyword evidence="3" id="KW-0233">DNA recombination</keyword>
<dbReference type="Pfam" id="PF17293">
    <property type="entry name" value="Arm-DNA-bind_5"/>
    <property type="match status" value="1"/>
</dbReference>
<dbReference type="InterPro" id="IPR035386">
    <property type="entry name" value="Arm-DNA-bind_5"/>
</dbReference>
<dbReference type="PANTHER" id="PTHR30349:SF64">
    <property type="entry name" value="PROPHAGE INTEGRASE INTD-RELATED"/>
    <property type="match status" value="1"/>
</dbReference>
<evidence type="ECO:0000256" key="1">
    <source>
        <dbReference type="ARBA" id="ARBA00022908"/>
    </source>
</evidence>
<dbReference type="Proteomes" id="UP000263098">
    <property type="component" value="Unassembled WGS sequence"/>
</dbReference>
<evidence type="ECO:0000256" key="3">
    <source>
        <dbReference type="ARBA" id="ARBA00023172"/>
    </source>
</evidence>
<dbReference type="InterPro" id="IPR011010">
    <property type="entry name" value="DNA_brk_join_enz"/>
</dbReference>
<dbReference type="GO" id="GO:0015074">
    <property type="term" value="P:DNA integration"/>
    <property type="evidence" value="ECO:0007669"/>
    <property type="project" value="UniProtKB-KW"/>
</dbReference>
<dbReference type="InterPro" id="IPR010998">
    <property type="entry name" value="Integrase_recombinase_N"/>
</dbReference>
<evidence type="ECO:0000313" key="7">
    <source>
        <dbReference type="Proteomes" id="UP000263098"/>
    </source>
</evidence>
<dbReference type="GO" id="GO:0006310">
    <property type="term" value="P:DNA recombination"/>
    <property type="evidence" value="ECO:0007669"/>
    <property type="project" value="UniProtKB-KW"/>
</dbReference>
<dbReference type="InterPro" id="IPR050090">
    <property type="entry name" value="Tyrosine_recombinase_XerCD"/>
</dbReference>
<dbReference type="Pfam" id="PF13102">
    <property type="entry name" value="Phage_int_SAM_5"/>
    <property type="match status" value="1"/>
</dbReference>
<dbReference type="PROSITE" id="PS51900">
    <property type="entry name" value="CB"/>
    <property type="match status" value="1"/>
</dbReference>
<gene>
    <name evidence="6" type="ORF">DHW31_11905</name>
</gene>
<reference evidence="6 7" key="1">
    <citation type="journal article" date="2018" name="Nat. Biotechnol.">
        <title>A standardized bacterial taxonomy based on genome phylogeny substantially revises the tree of life.</title>
        <authorList>
            <person name="Parks D.H."/>
            <person name="Chuvochina M."/>
            <person name="Waite D.W."/>
            <person name="Rinke C."/>
            <person name="Skarshewski A."/>
            <person name="Chaumeil P.A."/>
            <person name="Hugenholtz P."/>
        </authorList>
    </citation>
    <scope>NUCLEOTIDE SEQUENCE [LARGE SCALE GENOMIC DNA]</scope>
    <source>
        <strain evidence="6">UBA9667</strain>
    </source>
</reference>
<dbReference type="InterPro" id="IPR013762">
    <property type="entry name" value="Integrase-like_cat_sf"/>
</dbReference>
<accession>A0A3D2SIL4</accession>
<dbReference type="AlphaFoldDB" id="A0A3D2SIL4"/>
<dbReference type="PANTHER" id="PTHR30349">
    <property type="entry name" value="PHAGE INTEGRASE-RELATED"/>
    <property type="match status" value="1"/>
</dbReference>
<keyword evidence="2 4" id="KW-0238">DNA-binding</keyword>
<evidence type="ECO:0000256" key="4">
    <source>
        <dbReference type="PROSITE-ProRule" id="PRU01248"/>
    </source>
</evidence>
<dbReference type="GO" id="GO:0003677">
    <property type="term" value="F:DNA binding"/>
    <property type="evidence" value="ECO:0007669"/>
    <property type="project" value="UniProtKB-UniRule"/>
</dbReference>
<name>A0A3D2SIL4_9BACE</name>
<keyword evidence="1" id="KW-0229">DNA integration</keyword>
<proteinExistence type="predicted"/>
<dbReference type="Gene3D" id="1.10.150.130">
    <property type="match status" value="1"/>
</dbReference>
<dbReference type="SUPFAM" id="SSF56349">
    <property type="entry name" value="DNA breaking-rejoining enzymes"/>
    <property type="match status" value="1"/>
</dbReference>
<organism evidence="6 7">
    <name type="scientific">Bacteroides graminisolvens</name>
    <dbReference type="NCBI Taxonomy" id="477666"/>
    <lineage>
        <taxon>Bacteria</taxon>
        <taxon>Pseudomonadati</taxon>
        <taxon>Bacteroidota</taxon>
        <taxon>Bacteroidia</taxon>
        <taxon>Bacteroidales</taxon>
        <taxon>Bacteroidaceae</taxon>
        <taxon>Bacteroides</taxon>
    </lineage>
</organism>